<feature type="compositionally biased region" description="Basic and acidic residues" evidence="2">
    <location>
        <begin position="671"/>
        <end position="689"/>
    </location>
</feature>
<feature type="transmembrane region" description="Helical" evidence="3">
    <location>
        <begin position="128"/>
        <end position="150"/>
    </location>
</feature>
<evidence type="ECO:0000256" key="3">
    <source>
        <dbReference type="SAM" id="Phobius"/>
    </source>
</evidence>
<feature type="compositionally biased region" description="Low complexity" evidence="2">
    <location>
        <begin position="588"/>
        <end position="626"/>
    </location>
</feature>
<feature type="transmembrane region" description="Helical" evidence="3">
    <location>
        <begin position="448"/>
        <end position="470"/>
    </location>
</feature>
<evidence type="ECO:0000313" key="4">
    <source>
        <dbReference type="EMBL" id="KYM92583.1"/>
    </source>
</evidence>
<protein>
    <submittedName>
        <fullName evidence="4">UNC93-like protein</fullName>
    </submittedName>
</protein>
<feature type="transmembrane region" description="Helical" evidence="3">
    <location>
        <begin position="212"/>
        <end position="230"/>
    </location>
</feature>
<dbReference type="InterPro" id="IPR051951">
    <property type="entry name" value="UNC-93_regulatory"/>
</dbReference>
<dbReference type="GO" id="GO:0015459">
    <property type="term" value="F:potassium channel regulator activity"/>
    <property type="evidence" value="ECO:0007669"/>
    <property type="project" value="TreeGrafter"/>
</dbReference>
<dbReference type="SUPFAM" id="SSF103473">
    <property type="entry name" value="MFS general substrate transporter"/>
    <property type="match status" value="1"/>
</dbReference>
<dbReference type="InterPro" id="IPR036259">
    <property type="entry name" value="MFS_trans_sf"/>
</dbReference>
<feature type="non-terminal residue" evidence="4">
    <location>
        <position position="1"/>
    </location>
</feature>
<keyword evidence="3" id="KW-0812">Transmembrane</keyword>
<dbReference type="AlphaFoldDB" id="A0A195BX97"/>
<dbReference type="GO" id="GO:0005886">
    <property type="term" value="C:plasma membrane"/>
    <property type="evidence" value="ECO:0007669"/>
    <property type="project" value="TreeGrafter"/>
</dbReference>
<accession>A0A195BX97</accession>
<keyword evidence="3" id="KW-1133">Transmembrane helix</keyword>
<sequence length="695" mass="75847">IIPMGSLPNLHELSKDKLGSPVYKPAPIGGLGPARLPPQPPPLAHTHKRARSSGHHHSTLCDNDTMLEHMAAYSPISCRSTRTSALSWRRRDSMNSSAGASSVRRLIAAVRAAPSGPRPPRRVVLRHIAALLLGHASCSAATLPIFPLQAGLGAFEPRLGPVLLAYLYMMAAATSCFAPIVVQRLGTNLAITASHVVTAIFVGVHLYPKWYILAPSYVMLGCCASSSFLARTSHINVSATSLALVCVDPEDPADETRRECLLRRLNRGIKLAEDIGLAIGCLIAAILVRLTDLIPSSIMNTDVCGAEYCSEEMYFYNESLYMPTITSGTSRILVSIWLGLAVLGLGISCAFLDSRLQEPQTNHDRASVKDIFKSVKCAFQDPKLQLAAPLTLFIGLEQGFIYADFMEAYVVCALGGAGTVTLSFLSLALLQALAAATLSMLLRHIKRYFVVVVGFAFHACLLLVLVTWRPTGDDPALFHVISAAWGVCNSIWETLIYSKYLVRPRQRADKGALVMGLYPNAWQGPLSTSLFWRWLGLTLALSLHGAVCTRYRVLGLAVTLVLAVVPYLCTAARVVRSWTGIPRRGSRRSSGLTTQEPQQQQQQQHQQQPQSQPQQQQQQHHQTQSSSATLKVKTRRRANSVAFACRTDYGLPDDSDDNNSPPKNPVLLIAEPERRRSAIETAEGSKERSSIFTLS</sequence>
<feature type="compositionally biased region" description="Basic residues" evidence="2">
    <location>
        <begin position="45"/>
        <end position="58"/>
    </location>
</feature>
<dbReference type="GO" id="GO:0043266">
    <property type="term" value="P:regulation of potassium ion transport"/>
    <property type="evidence" value="ECO:0007669"/>
    <property type="project" value="TreeGrafter"/>
</dbReference>
<dbReference type="GO" id="GO:0055120">
    <property type="term" value="C:striated muscle dense body"/>
    <property type="evidence" value="ECO:0007669"/>
    <property type="project" value="TreeGrafter"/>
</dbReference>
<dbReference type="Proteomes" id="UP000078540">
    <property type="component" value="Unassembled WGS sequence"/>
</dbReference>
<feature type="region of interest" description="Disordered" evidence="2">
    <location>
        <begin position="649"/>
        <end position="695"/>
    </location>
</feature>
<evidence type="ECO:0000256" key="1">
    <source>
        <dbReference type="ARBA" id="ARBA00009172"/>
    </source>
</evidence>
<feature type="transmembrane region" description="Helical" evidence="3">
    <location>
        <begin position="189"/>
        <end position="206"/>
    </location>
</feature>
<keyword evidence="3" id="KW-0472">Membrane</keyword>
<evidence type="ECO:0000313" key="5">
    <source>
        <dbReference type="Proteomes" id="UP000078540"/>
    </source>
</evidence>
<dbReference type="PANTHER" id="PTHR19444:SF11">
    <property type="entry name" value="UNC93-LIKE PROTEIN"/>
    <property type="match status" value="1"/>
</dbReference>
<feature type="transmembrane region" description="Helical" evidence="3">
    <location>
        <begin position="162"/>
        <end position="182"/>
    </location>
</feature>
<proteinExistence type="inferred from homology"/>
<feature type="region of interest" description="Disordered" evidence="2">
    <location>
        <begin position="24"/>
        <end position="61"/>
    </location>
</feature>
<feature type="region of interest" description="Disordered" evidence="2">
    <location>
        <begin position="582"/>
        <end position="635"/>
    </location>
</feature>
<comment type="similarity">
    <text evidence="1">Belongs to the unc-93 family.</text>
</comment>
<dbReference type="EMBL" id="KQ976401">
    <property type="protein sequence ID" value="KYM92583.1"/>
    <property type="molecule type" value="Genomic_DNA"/>
</dbReference>
<name>A0A195BX97_9HYME</name>
<organism evidence="4 5">
    <name type="scientific">Atta colombica</name>
    <dbReference type="NCBI Taxonomy" id="520822"/>
    <lineage>
        <taxon>Eukaryota</taxon>
        <taxon>Metazoa</taxon>
        <taxon>Ecdysozoa</taxon>
        <taxon>Arthropoda</taxon>
        <taxon>Hexapoda</taxon>
        <taxon>Insecta</taxon>
        <taxon>Pterygota</taxon>
        <taxon>Neoptera</taxon>
        <taxon>Endopterygota</taxon>
        <taxon>Hymenoptera</taxon>
        <taxon>Apocrita</taxon>
        <taxon>Aculeata</taxon>
        <taxon>Formicoidea</taxon>
        <taxon>Formicidae</taxon>
        <taxon>Myrmicinae</taxon>
        <taxon>Atta</taxon>
    </lineage>
</organism>
<dbReference type="PANTHER" id="PTHR19444">
    <property type="entry name" value="UNC-93 RELATED"/>
    <property type="match status" value="1"/>
</dbReference>
<keyword evidence="5" id="KW-1185">Reference proteome</keyword>
<gene>
    <name evidence="4" type="ORF">ALC53_01039</name>
</gene>
<reference evidence="4 5" key="1">
    <citation type="submission" date="2015-09" db="EMBL/GenBank/DDBJ databases">
        <title>Atta colombica WGS genome.</title>
        <authorList>
            <person name="Nygaard S."/>
            <person name="Hu H."/>
            <person name="Boomsma J."/>
            <person name="Zhang G."/>
        </authorList>
    </citation>
    <scope>NUCLEOTIDE SEQUENCE [LARGE SCALE GENOMIC DNA]</scope>
    <source>
        <strain evidence="4">Treedump-2</strain>
        <tissue evidence="4">Whole body</tissue>
    </source>
</reference>
<feature type="transmembrane region" description="Helical" evidence="3">
    <location>
        <begin position="476"/>
        <end position="497"/>
    </location>
</feature>
<feature type="transmembrane region" description="Helical" evidence="3">
    <location>
        <begin position="408"/>
        <end position="436"/>
    </location>
</feature>
<evidence type="ECO:0000256" key="2">
    <source>
        <dbReference type="SAM" id="MobiDB-lite"/>
    </source>
</evidence>
<feature type="transmembrane region" description="Helical" evidence="3">
    <location>
        <begin position="553"/>
        <end position="575"/>
    </location>
</feature>
<feature type="transmembrane region" description="Helical" evidence="3">
    <location>
        <begin position="332"/>
        <end position="352"/>
    </location>
</feature>
<dbReference type="GO" id="GO:0006937">
    <property type="term" value="P:regulation of muscle contraction"/>
    <property type="evidence" value="ECO:0007669"/>
    <property type="project" value="TreeGrafter"/>
</dbReference>
<dbReference type="STRING" id="520822.A0A195BX97"/>